<evidence type="ECO:0000256" key="1">
    <source>
        <dbReference type="ARBA" id="ARBA00001936"/>
    </source>
</evidence>
<dbReference type="Pfam" id="PF09762">
    <property type="entry name" value="CCDC93_CC"/>
    <property type="match status" value="1"/>
</dbReference>
<dbReference type="SUPFAM" id="SSF53098">
    <property type="entry name" value="Ribonuclease H-like"/>
    <property type="match status" value="1"/>
</dbReference>
<keyword evidence="4 7" id="KW-0175">Coiled coil</keyword>
<gene>
    <name evidence="10" type="ORF">DME_LOCUS2603</name>
</gene>
<keyword evidence="8" id="KW-0472">Membrane</keyword>
<dbReference type="CDD" id="cd07181">
    <property type="entry name" value="RNase_HII_eukaryota_like"/>
    <property type="match status" value="1"/>
</dbReference>
<reference evidence="10 12" key="2">
    <citation type="submission" date="2018-11" db="EMBL/GenBank/DDBJ databases">
        <authorList>
            <consortium name="Pathogen Informatics"/>
        </authorList>
    </citation>
    <scope>NUCLEOTIDE SEQUENCE [LARGE SCALE GENOMIC DNA]</scope>
</reference>
<dbReference type="Proteomes" id="UP000274756">
    <property type="component" value="Unassembled WGS sequence"/>
</dbReference>
<evidence type="ECO:0000313" key="11">
    <source>
        <dbReference type="Proteomes" id="UP000038040"/>
    </source>
</evidence>
<dbReference type="FunFam" id="3.30.420.10:FF:000016">
    <property type="entry name" value="Ribonuclease"/>
    <property type="match status" value="1"/>
</dbReference>
<dbReference type="InterPro" id="IPR036397">
    <property type="entry name" value="RNaseH_sf"/>
</dbReference>
<dbReference type="InterPro" id="IPR048747">
    <property type="entry name" value="CCDC93_N"/>
</dbReference>
<comment type="function">
    <text evidence="6">Endonuclease that specifically degrades the RNA of RNA-DNA hybrids.</text>
</comment>
<dbReference type="InterPro" id="IPR019159">
    <property type="entry name" value="CCDC93_CC"/>
</dbReference>
<evidence type="ECO:0000256" key="2">
    <source>
        <dbReference type="ARBA" id="ARBA00001946"/>
    </source>
</evidence>
<reference evidence="13" key="1">
    <citation type="submission" date="2017-02" db="UniProtKB">
        <authorList>
            <consortium name="WormBaseParasite"/>
        </authorList>
    </citation>
    <scope>IDENTIFICATION</scope>
</reference>
<dbReference type="Gene3D" id="3.30.420.10">
    <property type="entry name" value="Ribonuclease H-like superfamily/Ribonuclease H"/>
    <property type="match status" value="1"/>
</dbReference>
<dbReference type="AlphaFoldDB" id="A0A0N4ULL0"/>
<feature type="coiled-coil region" evidence="7">
    <location>
        <begin position="521"/>
        <end position="555"/>
    </location>
</feature>
<comment type="cofactor">
    <cofactor evidence="1">
        <name>Mn(2+)</name>
        <dbReference type="ChEBI" id="CHEBI:29035"/>
    </cofactor>
</comment>
<dbReference type="OrthoDB" id="16092at2759"/>
<dbReference type="GO" id="GO:0016070">
    <property type="term" value="P:RNA metabolic process"/>
    <property type="evidence" value="ECO:0007669"/>
    <property type="project" value="InterPro"/>
</dbReference>
<evidence type="ECO:0000256" key="6">
    <source>
        <dbReference type="RuleBase" id="RU003515"/>
    </source>
</evidence>
<dbReference type="InterPro" id="IPR024567">
    <property type="entry name" value="RNase_HII/HIII_dom"/>
</dbReference>
<evidence type="ECO:0000256" key="8">
    <source>
        <dbReference type="SAM" id="Phobius"/>
    </source>
</evidence>
<dbReference type="InterPro" id="IPR004649">
    <property type="entry name" value="RNase_H2_suA"/>
</dbReference>
<proteinExistence type="inferred from homology"/>
<dbReference type="PROSITE" id="PS51975">
    <property type="entry name" value="RNASE_H_2"/>
    <property type="match status" value="1"/>
</dbReference>
<keyword evidence="6" id="KW-0378">Hydrolase</keyword>
<evidence type="ECO:0000256" key="3">
    <source>
        <dbReference type="ARBA" id="ARBA00007219"/>
    </source>
</evidence>
<evidence type="ECO:0000313" key="10">
    <source>
        <dbReference type="EMBL" id="VDN52630.1"/>
    </source>
</evidence>
<keyword evidence="6" id="KW-0255">Endonuclease</keyword>
<dbReference type="InterPro" id="IPR039116">
    <property type="entry name" value="CCDC93"/>
</dbReference>
<comment type="similarity">
    <text evidence="3">Belongs to the CCDC93 family.</text>
</comment>
<dbReference type="Pfam" id="PF01351">
    <property type="entry name" value="RNase_HII"/>
    <property type="match status" value="1"/>
</dbReference>
<evidence type="ECO:0000256" key="4">
    <source>
        <dbReference type="ARBA" id="ARBA00023054"/>
    </source>
</evidence>
<feature type="domain" description="RNase H type-2" evidence="9">
    <location>
        <begin position="575"/>
        <end position="803"/>
    </location>
</feature>
<dbReference type="PANTHER" id="PTHR16441:SF0">
    <property type="entry name" value="COILED-COIL DOMAIN-CONTAINING PROTEIN 93"/>
    <property type="match status" value="1"/>
</dbReference>
<comment type="catalytic activity">
    <reaction evidence="6">
        <text>Endonucleolytic cleavage to 5'-phosphomonoester.</text>
        <dbReference type="EC" id="3.1.26.4"/>
    </reaction>
</comment>
<keyword evidence="12" id="KW-1185">Reference proteome</keyword>
<dbReference type="WBParaSite" id="DME_0000868801-mRNA-1">
    <property type="protein sequence ID" value="DME_0000868801-mRNA-1"/>
    <property type="gene ID" value="DME_0000868801"/>
</dbReference>
<dbReference type="STRING" id="318479.A0A0N4ULL0"/>
<evidence type="ECO:0000256" key="5">
    <source>
        <dbReference type="PROSITE-ProRule" id="PRU01319"/>
    </source>
</evidence>
<dbReference type="Pfam" id="PF21673">
    <property type="entry name" value="CCDC93_N"/>
    <property type="match status" value="1"/>
</dbReference>
<protein>
    <recommendedName>
        <fullName evidence="6">Ribonuclease</fullName>
        <ecNumber evidence="6">3.1.26.4</ecNumber>
    </recommendedName>
</protein>
<keyword evidence="8" id="KW-0812">Transmembrane</keyword>
<dbReference type="NCBIfam" id="TIGR00729">
    <property type="entry name" value="ribonuclease HII"/>
    <property type="match status" value="1"/>
</dbReference>
<dbReference type="Proteomes" id="UP000038040">
    <property type="component" value="Unplaced"/>
</dbReference>
<comment type="cofactor">
    <cofactor evidence="2">
        <name>Mg(2+)</name>
        <dbReference type="ChEBI" id="CHEBI:18420"/>
    </cofactor>
</comment>
<keyword evidence="8" id="KW-1133">Transmembrane helix</keyword>
<comment type="caution">
    <text evidence="5">Lacks conserved residue(s) required for the propagation of feature annotation.</text>
</comment>
<evidence type="ECO:0000259" key="9">
    <source>
        <dbReference type="PROSITE" id="PS51975"/>
    </source>
</evidence>
<organism evidence="11 13">
    <name type="scientific">Dracunculus medinensis</name>
    <name type="common">Guinea worm</name>
    <dbReference type="NCBI Taxonomy" id="318479"/>
    <lineage>
        <taxon>Eukaryota</taxon>
        <taxon>Metazoa</taxon>
        <taxon>Ecdysozoa</taxon>
        <taxon>Nematoda</taxon>
        <taxon>Chromadorea</taxon>
        <taxon>Rhabditida</taxon>
        <taxon>Spirurina</taxon>
        <taxon>Dracunculoidea</taxon>
        <taxon>Dracunculidae</taxon>
        <taxon>Dracunculus</taxon>
    </lineage>
</organism>
<evidence type="ECO:0000313" key="13">
    <source>
        <dbReference type="WBParaSite" id="DME_0000868801-mRNA-1"/>
    </source>
</evidence>
<feature type="transmembrane region" description="Helical" evidence="8">
    <location>
        <begin position="791"/>
        <end position="809"/>
    </location>
</feature>
<dbReference type="GO" id="GO:0003723">
    <property type="term" value="F:RNA binding"/>
    <property type="evidence" value="ECO:0007669"/>
    <property type="project" value="UniProtKB-UniRule"/>
</dbReference>
<dbReference type="GO" id="GO:0004523">
    <property type="term" value="F:RNA-DNA hybrid ribonuclease activity"/>
    <property type="evidence" value="ECO:0007669"/>
    <property type="project" value="UniProtKB-EC"/>
</dbReference>
<evidence type="ECO:0000313" key="12">
    <source>
        <dbReference type="Proteomes" id="UP000274756"/>
    </source>
</evidence>
<dbReference type="EMBL" id="UYYG01000069">
    <property type="protein sequence ID" value="VDN52630.1"/>
    <property type="molecule type" value="Genomic_DNA"/>
</dbReference>
<dbReference type="PANTHER" id="PTHR16441">
    <property type="entry name" value="FIDIPIDINE"/>
    <property type="match status" value="1"/>
</dbReference>
<evidence type="ECO:0000256" key="7">
    <source>
        <dbReference type="SAM" id="Coils"/>
    </source>
</evidence>
<sequence>MSPSMVRAHSPSPTIRVVAYFVNCVMVGVKSEFDIREDEEQRAKLQDIIDLLVAAGYFRARIKTIPPFDMVVGGMVWCISHCNMSLDIDLFYSDISTIGQKIWLTERIVEVLPQLACPHAIEPHQIQGLDFIHIFPVIQWLVKQAIEAKNQFGDDSRNYAVYQFNKRFSLSQDMENWMKNSKIGCNFRILKSFCLPKRVSRRIYEYRCLNLIEDLQCTLMEYEWPGTSSNRDFTKNSGAEKFIENEERLSGNLTANVEQLKSEHLSAKALAELISIEDLKKTLDSKFFQSTEERIHSKINFANSLANIESELEKLKLEENQLEELLNVADCNYRKYEKELREKEENLSKYRSEVENADIKLIEKLRQLISEHDDLKKRETDFKINCKMEMKKLEEKIENFCAGSVAENGADIHNLKSKWQGAQKRLTILRQELANINWQIALEQRYIDSVPLQLEISQYQRRIIELYNQIASKHQEMTRYFALHNTLVDIQAYIQREIALLNSIEEVQHLTSRDSYKESFFENLQEILRGISIKRNELQKERDNLSDDYQYMLEKELCMKAEQSYNFEKFGDGRACILGIDEAGRGPVLGPMVYACAVSPLGCNEKLKDLGVADSKTLTRTKRNEIFSSIQSETNGRFMAYAVRILSARMISAAMLRRCKYSLNELSHNSAIDLIKSAIKAGINVAEVLGPKETYQAKLEEKFPDVKFIVIEKADTLYPIVSGASIVAKVTRDENLRKWSFIEGEVKVAKNGFGTGYPGGMLAGHILFFEILQRRIQQLALIRSVCFRQSLLCVMLFLMIAFLPMSAIFNSSGHYYADMKH</sequence>
<keyword evidence="6" id="KW-0540">Nuclease</keyword>
<name>A0A0N4ULL0_DRAME</name>
<dbReference type="GO" id="GO:0006893">
    <property type="term" value="P:Golgi to plasma membrane transport"/>
    <property type="evidence" value="ECO:0007669"/>
    <property type="project" value="TreeGrafter"/>
</dbReference>
<dbReference type="InterPro" id="IPR012337">
    <property type="entry name" value="RNaseH-like_sf"/>
</dbReference>
<comment type="similarity">
    <text evidence="6">Belongs to the RNase HII family.</text>
</comment>
<dbReference type="EC" id="3.1.26.4" evidence="6"/>
<feature type="coiled-coil region" evidence="7">
    <location>
        <begin position="298"/>
        <end position="360"/>
    </location>
</feature>
<accession>A0A0N4ULL0</accession>